<dbReference type="InterPro" id="IPR036388">
    <property type="entry name" value="WH-like_DNA-bd_sf"/>
</dbReference>
<dbReference type="GO" id="GO:0008982">
    <property type="term" value="F:protein-N(PI)-phosphohistidine-sugar phosphotransferase activity"/>
    <property type="evidence" value="ECO:0007669"/>
    <property type="project" value="InterPro"/>
</dbReference>
<evidence type="ECO:0000256" key="2">
    <source>
        <dbReference type="ARBA" id="ARBA00022737"/>
    </source>
</evidence>
<evidence type="ECO:0000259" key="7">
    <source>
        <dbReference type="PROSITE" id="PS51099"/>
    </source>
</evidence>
<comment type="caution">
    <text evidence="9">The sequence shown here is derived from an EMBL/GenBank/DDBJ whole genome shotgun (WGS) entry which is preliminary data.</text>
</comment>
<dbReference type="GO" id="GO:0006355">
    <property type="term" value="P:regulation of DNA-templated transcription"/>
    <property type="evidence" value="ECO:0007669"/>
    <property type="project" value="InterPro"/>
</dbReference>
<sequence>MIRFSKLKHGDDLLNLLATSDKFVPVNNLMEGLDLSRRSVFYLIKKLNQELDENGHFNITNVKEVGYYLPTETITALQSEPKQERFSGLLPIERKQLILFKLINRPYSSLSYLSNYLTVSKNTIIRDFSVVENELKSNHLKLINTNSGKKVIGTEHDKRQWVYEHADELITIYKRHTDPVIYPMIPKQLKLLEQITGNRFTDDATEMFKYFISWYIKRVQVLECQLPNQSNITDYSLVYTWANSLLQDYNINNSAEAEYLAKIINSRQFSVVNWDNPLIKSLKPVTEKMIQRFNEASGYSIDPQQNSLLNNLTVHLLSTYYRVKFDIHYVHPNLDQIKQTYQETFSLTRLAIRPFEKFLSKNISDDEIALIALYFGGALRNTNKSKISSGRVFVVCSSGIGTSQLLLTQLRSLYPFVNFTGPLSVIDYETSSIDNTKLIISTIQLHQRDNIPVVSVSAFPSNSEWNKIKSSLVSVGLITSDIRSQINVGSLLDIISTYSKVIDLPALRKALKNYLSRQGSKTERINPILQETQNLHLVKQDIVYVQNSLSWEKDIMMSLQPLTQQQKVDAQYIQTIIKLIKKHGSYMVLGKGIMLAHASPKDGVNRLGACFSLLKNPIQIGNPAQKVKLVIGLAPIDKEQHLAFLRLLMKYVQDSDWLNAIYKSTSQDELIHLLSATQLTMDTH</sequence>
<dbReference type="EMBL" id="BCMG01000003">
    <property type="protein sequence ID" value="GAX00714.1"/>
    <property type="molecule type" value="Genomic_DNA"/>
</dbReference>
<dbReference type="PROSITE" id="PS51099">
    <property type="entry name" value="PTS_EIIB_TYPE_2"/>
    <property type="match status" value="1"/>
</dbReference>
<organism evidence="9 10">
    <name type="scientific">Secundilactobacillus silagei JCM 19001</name>
    <dbReference type="NCBI Taxonomy" id="1302250"/>
    <lineage>
        <taxon>Bacteria</taxon>
        <taxon>Bacillati</taxon>
        <taxon>Bacillota</taxon>
        <taxon>Bacilli</taxon>
        <taxon>Lactobacillales</taxon>
        <taxon>Lactobacillaceae</taxon>
        <taxon>Secundilactobacillus</taxon>
    </lineage>
</organism>
<feature type="domain" description="PTS EIIA type-2" evidence="6">
    <location>
        <begin position="535"/>
        <end position="677"/>
    </location>
</feature>
<protein>
    <submittedName>
        <fullName evidence="9">Transcriptional antiterminator</fullName>
    </submittedName>
</protein>
<evidence type="ECO:0000256" key="4">
    <source>
        <dbReference type="ARBA" id="ARBA00023159"/>
    </source>
</evidence>
<dbReference type="InterPro" id="IPR002178">
    <property type="entry name" value="PTS_EIIA_type-2_dom"/>
</dbReference>
<dbReference type="GO" id="GO:0009401">
    <property type="term" value="P:phosphoenolpyruvate-dependent sugar phosphotransferase system"/>
    <property type="evidence" value="ECO:0007669"/>
    <property type="project" value="InterPro"/>
</dbReference>
<dbReference type="Pfam" id="PF00874">
    <property type="entry name" value="PRD"/>
    <property type="match status" value="1"/>
</dbReference>
<gene>
    <name evidence="9" type="primary">bglG</name>
    <name evidence="9" type="ORF">IWT126_00729</name>
</gene>
<evidence type="ECO:0000256" key="3">
    <source>
        <dbReference type="ARBA" id="ARBA00023015"/>
    </source>
</evidence>
<dbReference type="AlphaFoldDB" id="A0A1Z5IFZ3"/>
<keyword evidence="10" id="KW-1185">Reference proteome</keyword>
<dbReference type="Pfam" id="PF00359">
    <property type="entry name" value="PTS_EIIA_2"/>
    <property type="match status" value="1"/>
</dbReference>
<dbReference type="Gene3D" id="1.10.10.10">
    <property type="entry name" value="Winged helix-like DNA-binding domain superfamily/Winged helix DNA-binding domain"/>
    <property type="match status" value="1"/>
</dbReference>
<evidence type="ECO:0000256" key="1">
    <source>
        <dbReference type="ARBA" id="ARBA00022679"/>
    </source>
</evidence>
<keyword evidence="2" id="KW-0677">Repeat</keyword>
<keyword evidence="5" id="KW-0804">Transcription</keyword>
<dbReference type="RefSeq" id="WP_159459452.1">
    <property type="nucleotide sequence ID" value="NZ_BCMG01000003.1"/>
</dbReference>
<evidence type="ECO:0000313" key="9">
    <source>
        <dbReference type="EMBL" id="GAX00714.1"/>
    </source>
</evidence>
<evidence type="ECO:0000256" key="5">
    <source>
        <dbReference type="ARBA" id="ARBA00023163"/>
    </source>
</evidence>
<dbReference type="InterPro" id="IPR007737">
    <property type="entry name" value="Mga_HTH"/>
</dbReference>
<dbReference type="Proteomes" id="UP000198402">
    <property type="component" value="Unassembled WGS sequence"/>
</dbReference>
<accession>A0A1Z5IFZ3</accession>
<dbReference type="InterPro" id="IPR011608">
    <property type="entry name" value="PRD"/>
</dbReference>
<dbReference type="CDD" id="cd05568">
    <property type="entry name" value="PTS_IIB_bgl_like"/>
    <property type="match status" value="1"/>
</dbReference>
<evidence type="ECO:0000259" key="6">
    <source>
        <dbReference type="PROSITE" id="PS51094"/>
    </source>
</evidence>
<dbReference type="Gene3D" id="3.40.50.2300">
    <property type="match status" value="1"/>
</dbReference>
<feature type="domain" description="PTS EIIB type-2" evidence="7">
    <location>
        <begin position="390"/>
        <end position="480"/>
    </location>
</feature>
<reference evidence="9 10" key="1">
    <citation type="submission" date="2015-11" db="EMBL/GenBank/DDBJ databases">
        <title>Draft genome sequences of new species of the genus Lactobacillus isolated from orchardgrass silage.</title>
        <authorList>
            <person name="Tohno M."/>
            <person name="Tanizawa Y."/>
            <person name="Arita M."/>
        </authorList>
    </citation>
    <scope>NUCLEOTIDE SEQUENCE [LARGE SCALE GENOMIC DNA]</scope>
    <source>
        <strain evidence="9 10">IWT126</strain>
    </source>
</reference>
<dbReference type="PANTHER" id="PTHR30185:SF9">
    <property type="entry name" value="MANNITOL-SPECIFIC PHOSPHOTRANSFERASE ENZYME IIA COMPONENT"/>
    <property type="match status" value="1"/>
</dbReference>
<dbReference type="STRING" id="1302250.GCA_001313225_03147"/>
<dbReference type="SUPFAM" id="SSF63520">
    <property type="entry name" value="PTS-regulatory domain, PRD"/>
    <property type="match status" value="1"/>
</dbReference>
<keyword evidence="1" id="KW-0808">Transferase</keyword>
<keyword evidence="4" id="KW-0010">Activator</keyword>
<feature type="domain" description="PRD" evidence="8">
    <location>
        <begin position="277"/>
        <end position="385"/>
    </location>
</feature>
<dbReference type="SUPFAM" id="SSF55804">
    <property type="entry name" value="Phoshotransferase/anion transport protein"/>
    <property type="match status" value="1"/>
</dbReference>
<dbReference type="Gene3D" id="1.10.1790.10">
    <property type="entry name" value="PRD domain"/>
    <property type="match status" value="1"/>
</dbReference>
<evidence type="ECO:0000313" key="10">
    <source>
        <dbReference type="Proteomes" id="UP000198402"/>
    </source>
</evidence>
<evidence type="ECO:0000259" key="8">
    <source>
        <dbReference type="PROSITE" id="PS51372"/>
    </source>
</evidence>
<dbReference type="InterPro" id="IPR016152">
    <property type="entry name" value="PTrfase/Anion_transptr"/>
</dbReference>
<proteinExistence type="predicted"/>
<dbReference type="PROSITE" id="PS51372">
    <property type="entry name" value="PRD_2"/>
    <property type="match status" value="1"/>
</dbReference>
<keyword evidence="3" id="KW-0805">Transcription regulation</keyword>
<dbReference type="InterPro" id="IPR050661">
    <property type="entry name" value="BglG_antiterminators"/>
</dbReference>
<dbReference type="Gene3D" id="3.40.930.10">
    <property type="entry name" value="Mannitol-specific EII, Chain A"/>
    <property type="match status" value="1"/>
</dbReference>
<dbReference type="Pfam" id="PF05043">
    <property type="entry name" value="Mga"/>
    <property type="match status" value="1"/>
</dbReference>
<dbReference type="InterPro" id="IPR013011">
    <property type="entry name" value="PTS_EIIB_2"/>
</dbReference>
<dbReference type="InterPro" id="IPR036634">
    <property type="entry name" value="PRD_sf"/>
</dbReference>
<name>A0A1Z5IFZ3_9LACO</name>
<dbReference type="OrthoDB" id="369398at2"/>
<dbReference type="PROSITE" id="PS51094">
    <property type="entry name" value="PTS_EIIA_TYPE_2"/>
    <property type="match status" value="1"/>
</dbReference>
<dbReference type="InterPro" id="IPR036095">
    <property type="entry name" value="PTS_EIIB-like_sf"/>
</dbReference>
<dbReference type="SUPFAM" id="SSF52794">
    <property type="entry name" value="PTS system IIB component-like"/>
    <property type="match status" value="1"/>
</dbReference>
<dbReference type="PANTHER" id="PTHR30185">
    <property type="entry name" value="CRYPTIC BETA-GLUCOSIDE BGL OPERON ANTITERMINATOR"/>
    <property type="match status" value="1"/>
</dbReference>